<dbReference type="PANTHER" id="PTHR12215:SF10">
    <property type="entry name" value="L-AMINOADIPATE-SEMIALDEHYDE DEHYDROGENASE-PHOSPHOPANTETHEINYL TRANSFERASE"/>
    <property type="match status" value="1"/>
</dbReference>
<dbReference type="EMBL" id="BOLH01000029">
    <property type="protein sequence ID" value="GIC72950.1"/>
    <property type="molecule type" value="Genomic_DNA"/>
</dbReference>
<keyword evidence="7 11" id="KW-0276">Fatty acid metabolism</keyword>
<keyword evidence="5 11" id="KW-0808">Transferase</keyword>
<dbReference type="GO" id="GO:0008897">
    <property type="term" value="F:holo-[acyl-carrier-protein] synthase activity"/>
    <property type="evidence" value="ECO:0007669"/>
    <property type="project" value="UniProtKB-UniRule"/>
</dbReference>
<evidence type="ECO:0000256" key="9">
    <source>
        <dbReference type="ARBA" id="ARBA00023098"/>
    </source>
</evidence>
<evidence type="ECO:0000256" key="8">
    <source>
        <dbReference type="ARBA" id="ARBA00022842"/>
    </source>
</evidence>
<name>A0A0F4HDF9_LIMFE</name>
<evidence type="ECO:0000256" key="3">
    <source>
        <dbReference type="ARBA" id="ARBA00022490"/>
    </source>
</evidence>
<dbReference type="Proteomes" id="UP000236514">
    <property type="component" value="Unassembled WGS sequence"/>
</dbReference>
<evidence type="ECO:0000256" key="7">
    <source>
        <dbReference type="ARBA" id="ARBA00022832"/>
    </source>
</evidence>
<dbReference type="PANTHER" id="PTHR12215">
    <property type="entry name" value="PHOSPHOPANTETHEINE TRANSFERASE"/>
    <property type="match status" value="1"/>
</dbReference>
<keyword evidence="9 11" id="KW-0443">Lipid metabolism</keyword>
<dbReference type="EMBL" id="CP050919">
    <property type="protein sequence ID" value="QIX57862.1"/>
    <property type="molecule type" value="Genomic_DNA"/>
</dbReference>
<dbReference type="Proteomes" id="UP000503169">
    <property type="component" value="Chromosome"/>
</dbReference>
<dbReference type="SUPFAM" id="SSF56214">
    <property type="entry name" value="4'-phosphopantetheinyl transferase"/>
    <property type="match status" value="1"/>
</dbReference>
<proteinExistence type="inferred from homology"/>
<evidence type="ECO:0000313" key="16">
    <source>
        <dbReference type="EMBL" id="PNV57202.1"/>
    </source>
</evidence>
<feature type="domain" description="4'-phosphopantetheinyl transferase" evidence="12">
    <location>
        <begin position="4"/>
        <end position="104"/>
    </location>
</feature>
<comment type="similarity">
    <text evidence="2">Belongs to the P-Pant transferase superfamily. Gsp/Sfp/HetI/AcpT family.</text>
</comment>
<dbReference type="InterPro" id="IPR050559">
    <property type="entry name" value="P-Pant_transferase_sf"/>
</dbReference>
<dbReference type="GO" id="GO:0000287">
    <property type="term" value="F:magnesium ion binding"/>
    <property type="evidence" value="ECO:0007669"/>
    <property type="project" value="UniProtKB-UniRule"/>
</dbReference>
<keyword evidence="3 11" id="KW-0963">Cytoplasm</keyword>
<dbReference type="GO" id="GO:0005829">
    <property type="term" value="C:cytosol"/>
    <property type="evidence" value="ECO:0007669"/>
    <property type="project" value="TreeGrafter"/>
</dbReference>
<reference evidence="14 20" key="2">
    <citation type="submission" date="2016-12" db="EMBL/GenBank/DDBJ databases">
        <title>Complete Genome Sequence of Lactobacillus fermentum Strain SNUV175, a Probiotic for Treatment of Bacterial Vaginosis.</title>
        <authorList>
            <person name="Lee S."/>
            <person name="You H.J."/>
            <person name="Kwon B."/>
            <person name="Ko G."/>
        </authorList>
    </citation>
    <scope>NUCLEOTIDE SEQUENCE [LARGE SCALE GENOMIC DNA]</scope>
    <source>
        <strain evidence="14 20">SNUV175</strain>
    </source>
</reference>
<evidence type="ECO:0000256" key="5">
    <source>
        <dbReference type="ARBA" id="ARBA00022679"/>
    </source>
</evidence>
<dbReference type="STRING" id="1613.GCA_002119645_00261"/>
<dbReference type="PATRIC" id="fig|1613.112.peg.1156"/>
<dbReference type="InterPro" id="IPR037143">
    <property type="entry name" value="4-PPantetheinyl_Trfase_dom_sf"/>
</dbReference>
<evidence type="ECO:0000313" key="18">
    <source>
        <dbReference type="EMBL" id="WFR89420.1"/>
    </source>
</evidence>
<reference evidence="15 23" key="5">
    <citation type="submission" date="2021-01" db="EMBL/GenBank/DDBJ databases">
        <title>Development of a method for detection of lactic acid bacteria that cause putrefactive shochu mash.</title>
        <authorList>
            <person name="Takashita H."/>
            <person name="Fujihara E."/>
            <person name="Takayama K."/>
            <person name="Yamamoto H."/>
            <person name="Mizutani M."/>
            <person name="Kajiwara Y."/>
        </authorList>
    </citation>
    <scope>NUCLEOTIDE SEQUENCE [LARGE SCALE GENOMIC DNA]</scope>
    <source>
        <strain evidence="15 23">01-B1</strain>
    </source>
</reference>
<dbReference type="Proteomes" id="UP000094714">
    <property type="component" value="Chromosome"/>
</dbReference>
<evidence type="ECO:0000256" key="4">
    <source>
        <dbReference type="ARBA" id="ARBA00022516"/>
    </source>
</evidence>
<feature type="binding site" evidence="11">
    <location>
        <position position="58"/>
    </location>
    <ligand>
        <name>Mg(2+)</name>
        <dbReference type="ChEBI" id="CHEBI:18420"/>
    </ligand>
</feature>
<reference evidence="17 22" key="4">
    <citation type="submission" date="2020-04" db="EMBL/GenBank/DDBJ databases">
        <title>Novel strain L. Fermentum HFD1 producer antibacterial peptides.</title>
        <authorList>
            <person name="Ozhegov G.D."/>
            <person name="Pavlova A.S."/>
            <person name="Zhuravleva D.E."/>
            <person name="Gogoleva N.V."/>
            <person name="Shagimardanova E.I."/>
            <person name="Markelova M.I."/>
            <person name="Yarullina D.R."/>
            <person name="Kayumov A.R."/>
        </authorList>
    </citation>
    <scope>NUCLEOTIDE SEQUENCE [LARGE SCALE GENOMIC DNA]</scope>
    <source>
        <strain evidence="17 22">HFD1</strain>
    </source>
</reference>
<dbReference type="Pfam" id="PF01648">
    <property type="entry name" value="ACPS"/>
    <property type="match status" value="1"/>
</dbReference>
<evidence type="ECO:0000313" key="17">
    <source>
        <dbReference type="EMBL" id="QIX57862.1"/>
    </source>
</evidence>
<keyword evidence="10 11" id="KW-0275">Fatty acid biosynthesis</keyword>
<dbReference type="Proteomes" id="UP001218104">
    <property type="component" value="Chromosome"/>
</dbReference>
<dbReference type="InterPro" id="IPR002582">
    <property type="entry name" value="ACPS"/>
</dbReference>
<evidence type="ECO:0000313" key="21">
    <source>
        <dbReference type="Proteomes" id="UP000236514"/>
    </source>
</evidence>
<feature type="binding site" evidence="11">
    <location>
        <position position="8"/>
    </location>
    <ligand>
        <name>Mg(2+)</name>
        <dbReference type="ChEBI" id="CHEBI:18420"/>
    </ligand>
</feature>
<dbReference type="OrthoDB" id="517356at2"/>
<dbReference type="GeneID" id="83715475"/>
<dbReference type="EMBL" id="CP019030">
    <property type="protein sequence ID" value="APU45663.1"/>
    <property type="molecule type" value="Genomic_DNA"/>
</dbReference>
<evidence type="ECO:0000313" key="20">
    <source>
        <dbReference type="Proteomes" id="UP000185427"/>
    </source>
</evidence>
<evidence type="ECO:0000256" key="1">
    <source>
        <dbReference type="ARBA" id="ARBA00001946"/>
    </source>
</evidence>
<keyword evidence="4 11" id="KW-0444">Lipid biosynthesis</keyword>
<reference evidence="13 19" key="1">
    <citation type="submission" date="2016-09" db="EMBL/GenBank/DDBJ databases">
        <title>Genome Sequence of the Lactobacillus fermentum strain NCC2970 (CNCM I-5068).</title>
        <authorList>
            <person name="Barretto C."/>
            <person name="Ngom-Bru C."/>
            <person name="Genevaz A."/>
            <person name="Fournier C."/>
            <person name="Moine D."/>
            <person name="Kassam M."/>
            <person name="Iltis A."/>
            <person name="Sagory-Zalkind P."/>
            <person name="Faucherand G."/>
            <person name="Descombes P."/>
            <person name="Duboux S."/>
        </authorList>
    </citation>
    <scope>NUCLEOTIDE SEQUENCE [LARGE SCALE GENOMIC DNA]</scope>
    <source>
        <strain evidence="13 19">NCC2970</strain>
    </source>
</reference>
<comment type="cofactor">
    <cofactor evidence="1 11">
        <name>Mg(2+)</name>
        <dbReference type="ChEBI" id="CHEBI:18420"/>
    </cofactor>
</comment>
<accession>A0A0F4HDF9</accession>
<dbReference type="HAMAP" id="MF_00101">
    <property type="entry name" value="AcpS"/>
    <property type="match status" value="1"/>
</dbReference>
<dbReference type="NCBIfam" id="TIGR00516">
    <property type="entry name" value="acpS"/>
    <property type="match status" value="1"/>
</dbReference>
<dbReference type="SMR" id="A0A0F4HDF9"/>
<reference evidence="18" key="6">
    <citation type="submission" date="2023-04" db="EMBL/GenBank/DDBJ databases">
        <title>Genomic of Limosilactobacillus fermentum MSJK0025.</title>
        <authorList>
            <person name="Yang S."/>
        </authorList>
    </citation>
    <scope>NUCLEOTIDE SEQUENCE</scope>
    <source>
        <strain evidence="18">MSJK0025</strain>
    </source>
</reference>
<evidence type="ECO:0000313" key="13">
    <source>
        <dbReference type="EMBL" id="AOR74553.1"/>
    </source>
</evidence>
<evidence type="ECO:0000256" key="6">
    <source>
        <dbReference type="ARBA" id="ARBA00022723"/>
    </source>
</evidence>
<comment type="subcellular location">
    <subcellularLocation>
        <location evidence="11">Cytoplasm</location>
    </subcellularLocation>
</comment>
<dbReference type="InterPro" id="IPR008278">
    <property type="entry name" value="4-PPantetheinyl_Trfase_dom"/>
</dbReference>
<dbReference type="GO" id="GO:0006633">
    <property type="term" value="P:fatty acid biosynthetic process"/>
    <property type="evidence" value="ECO:0007669"/>
    <property type="project" value="UniProtKB-UniRule"/>
</dbReference>
<dbReference type="AlphaFoldDB" id="A0A0F4HDF9"/>
<dbReference type="RefSeq" id="WP_003684028.1">
    <property type="nucleotide sequence ID" value="NZ_BJLV01000009.1"/>
</dbReference>
<dbReference type="InterPro" id="IPR004568">
    <property type="entry name" value="Ppantetheine-prot_Trfase_dom"/>
</dbReference>
<gene>
    <name evidence="11 15" type="primary">acpS</name>
    <name evidence="14" type="ORF">BUW47_04080</name>
    <name evidence="16" type="ORF">C1Y38_09495</name>
    <name evidence="17" type="ORF">HCY95_00262</name>
    <name evidence="13" type="ORF">LACFE_CDS1099</name>
    <name evidence="15" type="ORF">LF01B1_19650</name>
    <name evidence="18" type="ORF">P8634_01300</name>
</gene>
<keyword evidence="6 11" id="KW-0479">Metal-binding</keyword>
<evidence type="ECO:0000313" key="23">
    <source>
        <dbReference type="Proteomes" id="UP000653631"/>
    </source>
</evidence>
<dbReference type="EC" id="2.7.8.7" evidence="11"/>
<protein>
    <recommendedName>
        <fullName evidence="11">Holo-[acyl-carrier-protein] synthase</fullName>
        <shortName evidence="11">Holo-ACP synthase</shortName>
        <ecNumber evidence="11">2.7.8.7</ecNumber>
    </recommendedName>
    <alternativeName>
        <fullName evidence="11">4'-phosphopantetheinyl transferase AcpS</fullName>
    </alternativeName>
</protein>
<keyword evidence="8 11" id="KW-0460">Magnesium</keyword>
<evidence type="ECO:0000256" key="11">
    <source>
        <dbReference type="HAMAP-Rule" id="MF_00101"/>
    </source>
</evidence>
<comment type="catalytic activity">
    <reaction evidence="11">
        <text>apo-[ACP] + CoA = holo-[ACP] + adenosine 3',5'-bisphosphate + H(+)</text>
        <dbReference type="Rhea" id="RHEA:12068"/>
        <dbReference type="Rhea" id="RHEA-COMP:9685"/>
        <dbReference type="Rhea" id="RHEA-COMP:9690"/>
        <dbReference type="ChEBI" id="CHEBI:15378"/>
        <dbReference type="ChEBI" id="CHEBI:29999"/>
        <dbReference type="ChEBI" id="CHEBI:57287"/>
        <dbReference type="ChEBI" id="CHEBI:58343"/>
        <dbReference type="ChEBI" id="CHEBI:64479"/>
        <dbReference type="EC" id="2.7.8.7"/>
    </reaction>
</comment>
<comment type="function">
    <text evidence="11">Transfers the 4'-phosphopantetheine moiety from coenzyme A to a Ser of acyl-carrier-protein.</text>
</comment>
<evidence type="ECO:0000259" key="12">
    <source>
        <dbReference type="Pfam" id="PF01648"/>
    </source>
</evidence>
<comment type="similarity">
    <text evidence="11">Belongs to the P-Pant transferase superfamily. AcpS family.</text>
</comment>
<dbReference type="Proteomes" id="UP000185427">
    <property type="component" value="Chromosome"/>
</dbReference>
<dbReference type="GO" id="GO:0019878">
    <property type="term" value="P:lysine biosynthetic process via aminoadipic acid"/>
    <property type="evidence" value="ECO:0007669"/>
    <property type="project" value="TreeGrafter"/>
</dbReference>
<evidence type="ECO:0000313" key="22">
    <source>
        <dbReference type="Proteomes" id="UP000503169"/>
    </source>
</evidence>
<organism evidence="13 19">
    <name type="scientific">Limosilactobacillus fermentum</name>
    <name type="common">Lactobacillus fermentum</name>
    <dbReference type="NCBI Taxonomy" id="1613"/>
    <lineage>
        <taxon>Bacteria</taxon>
        <taxon>Bacillati</taxon>
        <taxon>Bacillota</taxon>
        <taxon>Bacilli</taxon>
        <taxon>Lactobacillales</taxon>
        <taxon>Lactobacillaceae</taxon>
        <taxon>Limosilactobacillus</taxon>
    </lineage>
</organism>
<sequence length="119" mass="13039">MIAGIGIDVAEIDRIKRAVEKTPSFINKVLTKGEQAQLATLKNQRYYEYIAGRFSLKEAYSKALGTGIGRHVSFLDVEIIDNELGQPVVVSHPFDGPAHASVSHTGQLVFTEVILEKGE</sequence>
<dbReference type="EMBL" id="POTQ01000026">
    <property type="protein sequence ID" value="PNV57202.1"/>
    <property type="molecule type" value="Genomic_DNA"/>
</dbReference>
<reference evidence="16 21" key="3">
    <citation type="submission" date="2018-01" db="EMBL/GenBank/DDBJ databases">
        <title>Draft genome sequence of the feruloyl esterase-producing strain Lactobacillus fermentum CRL 1446, isolated from artisanal goat milk cheese.</title>
        <authorList>
            <person name="Abeijon Mukdsi M.C."/>
            <person name="Saavedra L."/>
            <person name="Gauffin Cano M.P."/>
            <person name="Hebert E.M."/>
            <person name="Medina R.B."/>
        </authorList>
    </citation>
    <scope>NUCLEOTIDE SEQUENCE [LARGE SCALE GENOMIC DNA]</scope>
    <source>
        <strain evidence="16 21">CRL 1446</strain>
    </source>
</reference>
<dbReference type="NCBIfam" id="TIGR00556">
    <property type="entry name" value="pantethn_trn"/>
    <property type="match status" value="1"/>
</dbReference>
<evidence type="ECO:0000313" key="14">
    <source>
        <dbReference type="EMBL" id="APU45663.1"/>
    </source>
</evidence>
<dbReference type="Proteomes" id="UP000653631">
    <property type="component" value="Unassembled WGS sequence"/>
</dbReference>
<evidence type="ECO:0000313" key="19">
    <source>
        <dbReference type="Proteomes" id="UP000094714"/>
    </source>
</evidence>
<dbReference type="EMBL" id="CP121468">
    <property type="protein sequence ID" value="WFR89420.1"/>
    <property type="molecule type" value="Genomic_DNA"/>
</dbReference>
<dbReference type="Gene3D" id="3.90.470.20">
    <property type="entry name" value="4'-phosphopantetheinyl transferase domain"/>
    <property type="match status" value="1"/>
</dbReference>
<evidence type="ECO:0000313" key="15">
    <source>
        <dbReference type="EMBL" id="GIC72950.1"/>
    </source>
</evidence>
<evidence type="ECO:0000256" key="2">
    <source>
        <dbReference type="ARBA" id="ARBA00010990"/>
    </source>
</evidence>
<evidence type="ECO:0000256" key="10">
    <source>
        <dbReference type="ARBA" id="ARBA00023160"/>
    </source>
</evidence>
<dbReference type="EMBL" id="CP017151">
    <property type="protein sequence ID" value="AOR74553.1"/>
    <property type="molecule type" value="Genomic_DNA"/>
</dbReference>